<evidence type="ECO:0000313" key="3">
    <source>
        <dbReference type="Proteomes" id="UP000272316"/>
    </source>
</evidence>
<dbReference type="Proteomes" id="UP000272316">
    <property type="component" value="Chromosome"/>
</dbReference>
<dbReference type="Proteomes" id="UP000281810">
    <property type="component" value="Chromosome"/>
</dbReference>
<accession>A0A3G8Y6I4</accession>
<reference evidence="3" key="1">
    <citation type="submission" date="2018-11" db="EMBL/GenBank/DDBJ databases">
        <title>Proposal to divide the Flavobacteriaceae and reorganize its genera based on Amino Acid Identity values calculated from whole genome sequences.</title>
        <authorList>
            <person name="Nicholson A.C."/>
            <person name="Gulvik C.A."/>
            <person name="Whitney A.M."/>
            <person name="Sheth M."/>
            <person name="Batra D."/>
            <person name="Pryor J."/>
            <person name="Bernardet J.-F."/>
            <person name="Hugo C."/>
            <person name="Kampfer P."/>
            <person name="Newman J.D."/>
            <person name="McQuiston J.R."/>
        </authorList>
    </citation>
    <scope>NUCLEOTIDE SEQUENCE [LARGE SCALE GENOMIC DNA]</scope>
    <source>
        <strain evidence="3">H6466</strain>
    </source>
</reference>
<name>A0A3G8ZBL2_9FLAO</name>
<gene>
    <name evidence="1" type="ORF">EIB74_11320</name>
    <name evidence="2" type="ORF">EIB75_05970</name>
</gene>
<dbReference type="EMBL" id="CP034161">
    <property type="protein sequence ID" value="AZI40513.1"/>
    <property type="molecule type" value="Genomic_DNA"/>
</dbReference>
<evidence type="ECO:0000313" key="1">
    <source>
        <dbReference type="EMBL" id="AZI40513.1"/>
    </source>
</evidence>
<accession>A0A3G8ZBL2</accession>
<evidence type="ECO:0000313" key="2">
    <source>
        <dbReference type="EMBL" id="AZI54819.1"/>
    </source>
</evidence>
<reference evidence="4" key="3">
    <citation type="submission" date="2018-11" db="EMBL/GenBank/DDBJ databases">
        <title>Proposal to divide the Flavobacteriaceae and reorganize its genera based on Amino Acid Identity values calculated from whole genome sequences.</title>
        <authorList>
            <person name="Nicholson A.C."/>
            <person name="Gulvik C.A."/>
            <person name="Whitney A.M."/>
            <person name="Humrighouse B.W."/>
            <person name="Bell M."/>
            <person name="Holmes B."/>
            <person name="Steigerwalt A.B."/>
            <person name="Villarma A."/>
            <person name="Sheth M."/>
            <person name="Batra D."/>
            <person name="Pryor J."/>
            <person name="Bernardet J.-F."/>
            <person name="Hugo C."/>
            <person name="Kampfer P."/>
            <person name="Newman J.D."/>
            <person name="McQuiston J.R."/>
        </authorList>
    </citation>
    <scope>NUCLEOTIDE SEQUENCE [LARGE SCALE GENOMIC DNA]</scope>
    <source>
        <strain evidence="4">F5649</strain>
    </source>
</reference>
<dbReference type="AlphaFoldDB" id="A0A3G8ZBL2"/>
<dbReference type="KEGG" id="eva:EIB75_05970"/>
<proteinExistence type="predicted"/>
<dbReference type="EMBL" id="CP034160">
    <property type="protein sequence ID" value="AZI54819.1"/>
    <property type="molecule type" value="Genomic_DNA"/>
</dbReference>
<sequence length="242" mass="29553">MTLFYPEEKILNHRIFDKFFVDYSVENLEKNLLFLAQLHYFGNHLEKKLDEGFKYRKGNSKLNPSKYKDFVGNINIYNLLIHNQETENYYFESDEENFEENYKLFKNQLILNLEQVYLPQFSFEKLIVSFLENDDEEYIKQSKFFIIDLNNKPNDRIIEKDRLENLEDINSYNHLYDLISNHKERYQSLNLDWFTDMGMSKKQFEHCNEVYSEDLRNKNLSDNEIRDLLKISIFKLIEKVYF</sequence>
<keyword evidence="4" id="KW-1185">Reference proteome</keyword>
<protein>
    <submittedName>
        <fullName evidence="2">Uncharacterized protein</fullName>
    </submittedName>
</protein>
<evidence type="ECO:0000313" key="4">
    <source>
        <dbReference type="Proteomes" id="UP000281810"/>
    </source>
</evidence>
<dbReference type="RefSeq" id="WP_124803022.1">
    <property type="nucleotide sequence ID" value="NZ_CP034160.1"/>
</dbReference>
<reference evidence="2" key="2">
    <citation type="submission" date="2018-11" db="EMBL/GenBank/DDBJ databases">
        <title>Proposal to divide the Flavobacteriaceae and reorganize its genera based on Amino Acid Identity values calculated from whole genome sequences.</title>
        <authorList>
            <person name="Nicholson A.C."/>
            <person name="Gulvik C.A."/>
            <person name="Whitney A.M."/>
            <person name="Humrighouse B.W."/>
            <person name="Bell M."/>
            <person name="Holmes B."/>
            <person name="Steigerwalt A."/>
            <person name="Villarma A."/>
            <person name="Sheth M."/>
            <person name="Batra D."/>
            <person name="Pryor J."/>
            <person name="Bernardet J.-F."/>
            <person name="Hugo C."/>
            <person name="Kampfer P."/>
            <person name="Newman J."/>
            <person name="Mcquiston J.R."/>
        </authorList>
    </citation>
    <scope>NUCLEOTIDE SEQUENCE [LARGE SCALE GENOMIC DNA]</scope>
    <source>
        <strain evidence="1">F5649</strain>
        <strain evidence="2">H6466</strain>
    </source>
</reference>
<organism evidence="2 3">
    <name type="scientific">Epilithonimonas vandammei</name>
    <dbReference type="NCBI Taxonomy" id="2487072"/>
    <lineage>
        <taxon>Bacteria</taxon>
        <taxon>Pseudomonadati</taxon>
        <taxon>Bacteroidota</taxon>
        <taxon>Flavobacteriia</taxon>
        <taxon>Flavobacteriales</taxon>
        <taxon>Weeksellaceae</taxon>
        <taxon>Chryseobacterium group</taxon>
        <taxon>Epilithonimonas</taxon>
    </lineage>
</organism>